<feature type="transmembrane region" description="Helical" evidence="1">
    <location>
        <begin position="251"/>
        <end position="273"/>
    </location>
</feature>
<name>A0A922S0F7_SCHHA</name>
<organism evidence="2 3">
    <name type="scientific">Schistosoma haematobium</name>
    <name type="common">Blood fluke</name>
    <dbReference type="NCBI Taxonomy" id="6185"/>
    <lineage>
        <taxon>Eukaryota</taxon>
        <taxon>Metazoa</taxon>
        <taxon>Spiralia</taxon>
        <taxon>Lophotrochozoa</taxon>
        <taxon>Platyhelminthes</taxon>
        <taxon>Trematoda</taxon>
        <taxon>Digenea</taxon>
        <taxon>Strigeidida</taxon>
        <taxon>Schistosomatoidea</taxon>
        <taxon>Schistosomatidae</taxon>
        <taxon>Schistosoma</taxon>
    </lineage>
</organism>
<sequence length="290" mass="33108">MKFYFAILFYYILGHQMIGMLSVRSNPSSEQLTSGSLKVSPKNTNVGKFYHSANFRNKECIISEGPQSCTEIVKTTTPLFTHFGILAEMSDDQMEPLSVKKFNEIAENQRYEYFAKRCCKFIMEQVTTGEMPSYERPHCSVVQFIPSDQETMFAVTDIVYDSIKATQLSDGTLLGTLKQNNKFHINGKNFSKAYIKIISNTVRRTCEDCQSICPSYSYCVNTMNGISCACRFGWKKVGGYSRSEYCTLHPISIILLVICLLLLLILLILAVYFSKRITITRYLKRVQNKT</sequence>
<dbReference type="RefSeq" id="XP_051069520.1">
    <property type="nucleotide sequence ID" value="XM_051213532.1"/>
</dbReference>
<dbReference type="KEGG" id="shx:MS3_00005459"/>
<evidence type="ECO:0000256" key="1">
    <source>
        <dbReference type="SAM" id="Phobius"/>
    </source>
</evidence>
<reference evidence="2" key="2">
    <citation type="journal article" date="2019" name="Gigascience">
        <title>High-quality Schistosoma haematobium genome achieved by single-molecule and long-range sequencing.</title>
        <authorList>
            <person name="Stroehlein A.J."/>
            <person name="Korhonen P.K."/>
            <person name="Chong T.M."/>
            <person name="Lim Y.L."/>
            <person name="Chan K.G."/>
            <person name="Webster B."/>
            <person name="Rollinson D."/>
            <person name="Brindley P.J."/>
            <person name="Gasser R.B."/>
            <person name="Young N.D."/>
        </authorList>
    </citation>
    <scope>NUCLEOTIDE SEQUENCE</scope>
</reference>
<reference evidence="2" key="1">
    <citation type="journal article" date="2012" name="Nat. Genet.">
        <title>Whole-genome sequence of Schistosoma haematobium.</title>
        <authorList>
            <person name="Young N.D."/>
            <person name="Jex A.R."/>
            <person name="Li B."/>
            <person name="Liu S."/>
            <person name="Yang L."/>
            <person name="Xiong Z."/>
            <person name="Li Y."/>
            <person name="Cantacessi C."/>
            <person name="Hall R.S."/>
            <person name="Xu X."/>
            <person name="Chen F."/>
            <person name="Wu X."/>
            <person name="Zerlotini A."/>
            <person name="Oliveira G."/>
            <person name="Hofmann A."/>
            <person name="Zhang G."/>
            <person name="Fang X."/>
            <person name="Kang Y."/>
            <person name="Campbell B.E."/>
            <person name="Loukas A."/>
            <person name="Ranganathan S."/>
            <person name="Rollinson D."/>
            <person name="Rinaldi G."/>
            <person name="Brindley P.J."/>
            <person name="Yang H."/>
            <person name="Wang J."/>
            <person name="Wang J."/>
            <person name="Gasser R.B."/>
        </authorList>
    </citation>
    <scope>NUCLEOTIDE SEQUENCE</scope>
</reference>
<reference evidence="2" key="3">
    <citation type="submission" date="2021-06" db="EMBL/GenBank/DDBJ databases">
        <title>Chromosome-level genome assembly for S. haematobium.</title>
        <authorList>
            <person name="Stroehlein A.J."/>
        </authorList>
    </citation>
    <scope>NUCLEOTIDE SEQUENCE</scope>
</reference>
<keyword evidence="1" id="KW-0812">Transmembrane</keyword>
<dbReference type="AlphaFoldDB" id="A0A922S0F7"/>
<dbReference type="Proteomes" id="UP000471633">
    <property type="component" value="Unassembled WGS sequence"/>
</dbReference>
<gene>
    <name evidence="2" type="primary">A1CF_1</name>
    <name evidence="2" type="ORF">MS3_00005459</name>
</gene>
<reference evidence="2" key="4">
    <citation type="journal article" date="2022" name="PLoS Pathog.">
        <title>Chromosome-level genome of Schistosoma haematobium underpins genome-wide explorations of molecular variation.</title>
        <authorList>
            <person name="Stroehlein A.J."/>
            <person name="Korhonen P.K."/>
            <person name="Lee V.V."/>
            <person name="Ralph S.A."/>
            <person name="Mentink-Kane M."/>
            <person name="You H."/>
            <person name="McManus D.P."/>
            <person name="Tchuente L.T."/>
            <person name="Stothard J.R."/>
            <person name="Kaur P."/>
            <person name="Dudchenko O."/>
            <person name="Aiden E.L."/>
            <person name="Yang B."/>
            <person name="Yang H."/>
            <person name="Emery A.M."/>
            <person name="Webster B.L."/>
            <person name="Brindley P.J."/>
            <person name="Rollinson D."/>
            <person name="Chang B.C.H."/>
            <person name="Gasser R.B."/>
            <person name="Young N.D."/>
        </authorList>
    </citation>
    <scope>NUCLEOTIDE SEQUENCE</scope>
</reference>
<accession>A0A922S0F7</accession>
<keyword evidence="3" id="KW-1185">Reference proteome</keyword>
<evidence type="ECO:0000313" key="2">
    <source>
        <dbReference type="EMBL" id="KAH9587889.1"/>
    </source>
</evidence>
<dbReference type="CTD" id="24593549"/>
<evidence type="ECO:0000313" key="3">
    <source>
        <dbReference type="Proteomes" id="UP000471633"/>
    </source>
</evidence>
<keyword evidence="1" id="KW-1133">Transmembrane helix</keyword>
<comment type="caution">
    <text evidence="2">The sequence shown here is derived from an EMBL/GenBank/DDBJ whole genome shotgun (WGS) entry which is preliminary data.</text>
</comment>
<keyword evidence="1" id="KW-0472">Membrane</keyword>
<dbReference type="OrthoDB" id="6237010at2759"/>
<dbReference type="GeneID" id="24593549"/>
<protein>
    <submittedName>
        <fullName evidence="2">APOB1 complementation factor</fullName>
    </submittedName>
</protein>
<dbReference type="EMBL" id="AMPZ03000003">
    <property type="protein sequence ID" value="KAH9587889.1"/>
    <property type="molecule type" value="Genomic_DNA"/>
</dbReference>
<proteinExistence type="predicted"/>